<dbReference type="EMBL" id="FNGE01000034">
    <property type="protein sequence ID" value="SDL88860.1"/>
    <property type="molecule type" value="Genomic_DNA"/>
</dbReference>
<dbReference type="Gene3D" id="3.20.20.140">
    <property type="entry name" value="Metal-dependent hydrolases"/>
    <property type="match status" value="1"/>
</dbReference>
<dbReference type="PANTHER" id="PTHR43135:SF3">
    <property type="entry name" value="ALPHA-D-RIBOSE 1-METHYLPHOSPHONATE 5-TRIPHOSPHATE DIPHOSPHATASE"/>
    <property type="match status" value="1"/>
</dbReference>
<dbReference type="STRING" id="525640.SAMN04487971_1341"/>
<protein>
    <submittedName>
        <fullName evidence="1">Amidohydrolase</fullName>
    </submittedName>
</protein>
<evidence type="ECO:0000313" key="1">
    <source>
        <dbReference type="EMBL" id="SDL88860.1"/>
    </source>
</evidence>
<dbReference type="GO" id="GO:0016810">
    <property type="term" value="F:hydrolase activity, acting on carbon-nitrogen (but not peptide) bonds"/>
    <property type="evidence" value="ECO:0007669"/>
    <property type="project" value="InterPro"/>
</dbReference>
<dbReference type="SUPFAM" id="SSF51338">
    <property type="entry name" value="Composite domain of metallo-dependent hydrolases"/>
    <property type="match status" value="1"/>
</dbReference>
<organism evidence="1 2">
    <name type="scientific">Paracoccus chinensis</name>
    <dbReference type="NCBI Taxonomy" id="525640"/>
    <lineage>
        <taxon>Bacteria</taxon>
        <taxon>Pseudomonadati</taxon>
        <taxon>Pseudomonadota</taxon>
        <taxon>Alphaproteobacteria</taxon>
        <taxon>Rhodobacterales</taxon>
        <taxon>Paracoccaceae</taxon>
        <taxon>Paracoccus</taxon>
    </lineage>
</organism>
<feature type="non-terminal residue" evidence="1">
    <location>
        <position position="82"/>
    </location>
</feature>
<dbReference type="AlphaFoldDB" id="A0A1G9NR49"/>
<sequence length="82" mass="8648">MSAPPPSALTLANARLVTLTGEGYGLIERGWLRIEDGRIAALGEGEGEGQAEGEDMGGRLVTPALIDCHTHLVFGGDRAREF</sequence>
<proteinExistence type="predicted"/>
<keyword evidence="2" id="KW-1185">Reference proteome</keyword>
<keyword evidence="1" id="KW-0378">Hydrolase</keyword>
<evidence type="ECO:0000313" key="2">
    <source>
        <dbReference type="Proteomes" id="UP000199555"/>
    </source>
</evidence>
<dbReference type="Proteomes" id="UP000199555">
    <property type="component" value="Unassembled WGS sequence"/>
</dbReference>
<gene>
    <name evidence="1" type="ORF">SAMN04487971_1341</name>
</gene>
<dbReference type="Gene3D" id="2.30.40.10">
    <property type="entry name" value="Urease, subunit C, domain 1"/>
    <property type="match status" value="1"/>
</dbReference>
<dbReference type="InterPro" id="IPR011059">
    <property type="entry name" value="Metal-dep_hydrolase_composite"/>
</dbReference>
<dbReference type="InterPro" id="IPR051781">
    <property type="entry name" value="Metallo-dep_Hydrolase"/>
</dbReference>
<accession>A0A1G9NR49</accession>
<dbReference type="PANTHER" id="PTHR43135">
    <property type="entry name" value="ALPHA-D-RIBOSE 1-METHYLPHOSPHONATE 5-TRIPHOSPHATE DIPHOSPHATASE"/>
    <property type="match status" value="1"/>
</dbReference>
<reference evidence="2" key="1">
    <citation type="submission" date="2016-10" db="EMBL/GenBank/DDBJ databases">
        <authorList>
            <person name="Varghese N."/>
            <person name="Submissions S."/>
        </authorList>
    </citation>
    <scope>NUCLEOTIDE SEQUENCE [LARGE SCALE GENOMIC DNA]</scope>
    <source>
        <strain evidence="2">CGMCC 1.7655</strain>
    </source>
</reference>
<name>A0A1G9NR49_9RHOB</name>